<gene>
    <name evidence="3" type="ORF">ACN42_g2008</name>
</gene>
<dbReference type="EMBL" id="LLXE01000034">
    <property type="protein sequence ID" value="KUM65067.1"/>
    <property type="molecule type" value="Genomic_DNA"/>
</dbReference>
<sequence>MAPVTAPPKVKAEEPSKAKIKLNAKATDEEFLLTLLDKVKVDHETASKSLGITKAACRMRFIRLQQKYGFKTKGKGTPRRQRAPDSNEEAITEKEGATDN</sequence>
<accession>A0A101MR04</accession>
<evidence type="ECO:0000313" key="3">
    <source>
        <dbReference type="EMBL" id="KUM65067.1"/>
    </source>
</evidence>
<name>A0A101MR04_PENFR</name>
<reference evidence="3 4" key="1">
    <citation type="submission" date="2015-10" db="EMBL/GenBank/DDBJ databases">
        <title>Genome sequencing of Penicillium freii.</title>
        <authorList>
            <person name="Nguyen H.D."/>
            <person name="Visagie C.M."/>
            <person name="Seifert K.A."/>
        </authorList>
    </citation>
    <scope>NUCLEOTIDE SEQUENCE [LARGE SCALE GENOMIC DNA]</scope>
    <source>
        <strain evidence="3 4">DAOM 242723</strain>
    </source>
</reference>
<protein>
    <recommendedName>
        <fullName evidence="2">Myb-like DNA-binding domain-containing protein</fullName>
    </recommendedName>
</protein>
<evidence type="ECO:0000313" key="4">
    <source>
        <dbReference type="Proteomes" id="UP000055045"/>
    </source>
</evidence>
<proteinExistence type="predicted"/>
<comment type="caution">
    <text evidence="3">The sequence shown here is derived from an EMBL/GenBank/DDBJ whole genome shotgun (WGS) entry which is preliminary data.</text>
</comment>
<keyword evidence="4" id="KW-1185">Reference proteome</keyword>
<dbReference type="InterPro" id="IPR054505">
    <property type="entry name" value="Myb_DNA-bind_8"/>
</dbReference>
<evidence type="ECO:0000256" key="1">
    <source>
        <dbReference type="SAM" id="MobiDB-lite"/>
    </source>
</evidence>
<organism evidence="3 4">
    <name type="scientific">Penicillium freii</name>
    <dbReference type="NCBI Taxonomy" id="48697"/>
    <lineage>
        <taxon>Eukaryota</taxon>
        <taxon>Fungi</taxon>
        <taxon>Dikarya</taxon>
        <taxon>Ascomycota</taxon>
        <taxon>Pezizomycotina</taxon>
        <taxon>Eurotiomycetes</taxon>
        <taxon>Eurotiomycetidae</taxon>
        <taxon>Eurotiales</taxon>
        <taxon>Aspergillaceae</taxon>
        <taxon>Penicillium</taxon>
    </lineage>
</organism>
<dbReference type="AlphaFoldDB" id="A0A101MR04"/>
<dbReference type="Pfam" id="PF22980">
    <property type="entry name" value="Myb_DNA-bind_8"/>
    <property type="match status" value="1"/>
</dbReference>
<evidence type="ECO:0000259" key="2">
    <source>
        <dbReference type="Pfam" id="PF22980"/>
    </source>
</evidence>
<dbReference type="Proteomes" id="UP000055045">
    <property type="component" value="Unassembled WGS sequence"/>
</dbReference>
<feature type="compositionally biased region" description="Basic and acidic residues" evidence="1">
    <location>
        <begin position="91"/>
        <end position="100"/>
    </location>
</feature>
<feature type="domain" description="Myb-like DNA-binding" evidence="2">
    <location>
        <begin position="28"/>
        <end position="69"/>
    </location>
</feature>
<feature type="region of interest" description="Disordered" evidence="1">
    <location>
        <begin position="70"/>
        <end position="100"/>
    </location>
</feature>
<feature type="compositionally biased region" description="Basic residues" evidence="1">
    <location>
        <begin position="70"/>
        <end position="81"/>
    </location>
</feature>